<dbReference type="PANTHER" id="PTHR43162:SF1">
    <property type="entry name" value="PRESTALK A DIFFERENTIATION PROTEIN A"/>
    <property type="match status" value="1"/>
</dbReference>
<organism evidence="1 2">
    <name type="scientific">Nocardiopsis changdeensis</name>
    <dbReference type="NCBI Taxonomy" id="2831969"/>
    <lineage>
        <taxon>Bacteria</taxon>
        <taxon>Bacillati</taxon>
        <taxon>Actinomycetota</taxon>
        <taxon>Actinomycetes</taxon>
        <taxon>Streptosporangiales</taxon>
        <taxon>Nocardiopsidaceae</taxon>
        <taxon>Nocardiopsis</taxon>
    </lineage>
</organism>
<accession>A0ABX8BRX5</accession>
<keyword evidence="2" id="KW-1185">Reference proteome</keyword>
<name>A0ABX8BRX5_9ACTN</name>
<dbReference type="Gene3D" id="3.90.25.10">
    <property type="entry name" value="UDP-galactose 4-epimerase, domain 1"/>
    <property type="match status" value="1"/>
</dbReference>
<dbReference type="InterPro" id="IPR051604">
    <property type="entry name" value="Ergot_Alk_Oxidoreductase"/>
</dbReference>
<dbReference type="SUPFAM" id="SSF51735">
    <property type="entry name" value="NAD(P)-binding Rossmann-fold domains"/>
    <property type="match status" value="1"/>
</dbReference>
<dbReference type="RefSeq" id="WP_220565078.1">
    <property type="nucleotide sequence ID" value="NZ_CP074133.1"/>
</dbReference>
<dbReference type="EMBL" id="CP074133">
    <property type="protein sequence ID" value="QUX23857.1"/>
    <property type="molecule type" value="Genomic_DNA"/>
</dbReference>
<dbReference type="Proteomes" id="UP000676079">
    <property type="component" value="Chromosome"/>
</dbReference>
<dbReference type="PANTHER" id="PTHR43162">
    <property type="match status" value="1"/>
</dbReference>
<protein>
    <submittedName>
        <fullName evidence="1">Ergot alkaloid biosynthesis protein</fullName>
    </submittedName>
</protein>
<reference evidence="1 2" key="1">
    <citation type="submission" date="2021-05" db="EMBL/GenBank/DDBJ databases">
        <title>Direct Submission.</title>
        <authorList>
            <person name="Li K."/>
            <person name="Gao J."/>
        </authorList>
    </citation>
    <scope>NUCLEOTIDE SEQUENCE [LARGE SCALE GENOMIC DNA]</scope>
    <source>
        <strain evidence="1 2">Mg02</strain>
    </source>
</reference>
<dbReference type="Gene3D" id="3.40.50.720">
    <property type="entry name" value="NAD(P)-binding Rossmann-like Domain"/>
    <property type="match status" value="1"/>
</dbReference>
<gene>
    <name evidence="1" type="ORF">KGD84_05855</name>
</gene>
<dbReference type="InterPro" id="IPR036291">
    <property type="entry name" value="NAD(P)-bd_dom_sf"/>
</dbReference>
<evidence type="ECO:0000313" key="2">
    <source>
        <dbReference type="Proteomes" id="UP000676079"/>
    </source>
</evidence>
<sequence>MKVLVTGATGTTARALIPVLDGLGAEVVAASRRPGPGRGVRFDWYDPGGHDAALDGVDRVYLVPPPLDADPVEAMGPFLERAHRRGVRRAVLLGASAVPTGGPVVGRVARMVLEVFDEAVVLRPSWFMQNFVGDHPHATGFREQGAIATATEGGRVGFVDARDIAAVAAHALTGAEPVEREPVLTGPEALGYDEVAAIYGEVTGREVVHESLEPGDVERALAAAMPVEVARMLVRLDGLIASGAEDRVTDTVERITGRPPGDLRTVLRRDLRP</sequence>
<proteinExistence type="predicted"/>
<evidence type="ECO:0000313" key="1">
    <source>
        <dbReference type="EMBL" id="QUX23857.1"/>
    </source>
</evidence>